<evidence type="ECO:0000256" key="1">
    <source>
        <dbReference type="SAM" id="MobiDB-lite"/>
    </source>
</evidence>
<feature type="region of interest" description="Disordered" evidence="1">
    <location>
        <begin position="154"/>
        <end position="178"/>
    </location>
</feature>
<dbReference type="AlphaFoldDB" id="A0A8T8TAK6"/>
<accession>A0A8T8TAK6</accession>
<comment type="caution">
    <text evidence="2">The sequence shown here is derived from an EMBL/GenBank/DDBJ whole genome shotgun (WGS) entry which is preliminary data.</text>
</comment>
<evidence type="ECO:0000313" key="2">
    <source>
        <dbReference type="EMBL" id="KAE8258482.1"/>
    </source>
</evidence>
<evidence type="ECO:0000313" key="3">
    <source>
        <dbReference type="Proteomes" id="UP000077671"/>
    </source>
</evidence>
<dbReference type="Proteomes" id="UP000077671">
    <property type="component" value="Unassembled WGS sequence"/>
</dbReference>
<feature type="compositionally biased region" description="Basic and acidic residues" evidence="1">
    <location>
        <begin position="168"/>
        <end position="178"/>
    </location>
</feature>
<feature type="compositionally biased region" description="Acidic residues" evidence="1">
    <location>
        <begin position="88"/>
        <end position="99"/>
    </location>
</feature>
<protein>
    <submittedName>
        <fullName evidence="2">Uncharacterized protein</fullName>
    </submittedName>
</protein>
<organism evidence="2 3">
    <name type="scientific">Tilletia caries</name>
    <name type="common">wheat bunt fungus</name>
    <dbReference type="NCBI Taxonomy" id="13290"/>
    <lineage>
        <taxon>Eukaryota</taxon>
        <taxon>Fungi</taxon>
        <taxon>Dikarya</taxon>
        <taxon>Basidiomycota</taxon>
        <taxon>Ustilaginomycotina</taxon>
        <taxon>Exobasidiomycetes</taxon>
        <taxon>Tilletiales</taxon>
        <taxon>Tilletiaceae</taxon>
        <taxon>Tilletia</taxon>
    </lineage>
</organism>
<proteinExistence type="predicted"/>
<sequence length="178" mass="19293">MSWDAPPEDQTEVMALDYGPPSSSPSPDPPEAQMDYALELETDHQLPPSDPPSTAETATQTDLGHEKTTQTDTTLPSSVTETANVNNDDNDGDVCDADGSLETDVRTRSKLSELVPDIERHFPCFFSGLATGMSESPFKETAKHIAARDIIVERAEESDPPRIAQQSPDRKVVEAVPA</sequence>
<reference evidence="2" key="2">
    <citation type="journal article" date="2019" name="IMA Fungus">
        <title>Genome sequencing and comparison of five Tilletia species to identify candidate genes for the detection of regulated species infecting wheat.</title>
        <authorList>
            <person name="Nguyen H.D.T."/>
            <person name="Sultana T."/>
            <person name="Kesanakurti P."/>
            <person name="Hambleton S."/>
        </authorList>
    </citation>
    <scope>NUCLEOTIDE SEQUENCE</scope>
    <source>
        <strain evidence="2">DAOMC 238032</strain>
    </source>
</reference>
<feature type="compositionally biased region" description="Acidic residues" evidence="1">
    <location>
        <begin position="1"/>
        <end position="11"/>
    </location>
</feature>
<dbReference type="EMBL" id="LWDD02000585">
    <property type="protein sequence ID" value="KAE8258482.1"/>
    <property type="molecule type" value="Genomic_DNA"/>
</dbReference>
<gene>
    <name evidence="2" type="ORF">A4X03_0g4363</name>
</gene>
<feature type="compositionally biased region" description="Polar residues" evidence="1">
    <location>
        <begin position="52"/>
        <end position="62"/>
    </location>
</feature>
<feature type="region of interest" description="Disordered" evidence="1">
    <location>
        <begin position="1"/>
        <end position="99"/>
    </location>
</feature>
<reference evidence="2" key="1">
    <citation type="submission" date="2016-04" db="EMBL/GenBank/DDBJ databases">
        <authorList>
            <person name="Nguyen H.D."/>
            <person name="Kesanakurti P."/>
            <person name="Cullis J."/>
            <person name="Levesque C.A."/>
            <person name="Hambleton S."/>
        </authorList>
    </citation>
    <scope>NUCLEOTIDE SEQUENCE</scope>
    <source>
        <strain evidence="2">DAOMC 238032</strain>
    </source>
</reference>
<name>A0A8T8TAK6_9BASI</name>
<feature type="compositionally biased region" description="Polar residues" evidence="1">
    <location>
        <begin position="70"/>
        <end position="82"/>
    </location>
</feature>